<evidence type="ECO:0000259" key="3">
    <source>
        <dbReference type="PROSITE" id="PS50930"/>
    </source>
</evidence>
<dbReference type="RefSeq" id="WP_210352849.1">
    <property type="nucleotide sequence ID" value="NZ_JAEQMU010000001.1"/>
</dbReference>
<evidence type="ECO:0000259" key="2">
    <source>
        <dbReference type="PROSITE" id="PS50110"/>
    </source>
</evidence>
<dbReference type="SUPFAM" id="SSF52172">
    <property type="entry name" value="CheY-like"/>
    <property type="match status" value="1"/>
</dbReference>
<dbReference type="EMBL" id="JBHULD010000018">
    <property type="protein sequence ID" value="MFD2556073.1"/>
    <property type="molecule type" value="Genomic_DNA"/>
</dbReference>
<dbReference type="InterPro" id="IPR001789">
    <property type="entry name" value="Sig_transdc_resp-reg_receiver"/>
</dbReference>
<evidence type="ECO:0000313" key="4">
    <source>
        <dbReference type="EMBL" id="MFD2556073.1"/>
    </source>
</evidence>
<dbReference type="InterPro" id="IPR007492">
    <property type="entry name" value="LytTR_DNA-bd_dom"/>
</dbReference>
<sequence>MIKAIAIDDEPIALDIIKNYAAKVSFLQLDATFVNAFEAIEYLNKNEVDLLFLDIRMPDISGIDFYDSLVRKPILVFTTAYSEHAVTGFELEALDYLLKPFAFGRFLKTCNKAYDILQSKRKISSHIYVKDGYNIVKLDFDEILFIEATGNYMKYVTQTAEILTRSTIKEIMEQLPGERFQQVHRSFIVNLGKVSKIERHQLSIASHVVPISASYGSTIKNTVLL</sequence>
<accession>A0ABW5L5P3</accession>
<evidence type="ECO:0000256" key="1">
    <source>
        <dbReference type="PROSITE-ProRule" id="PRU00169"/>
    </source>
</evidence>
<dbReference type="Proteomes" id="UP001597440">
    <property type="component" value="Unassembled WGS sequence"/>
</dbReference>
<protein>
    <submittedName>
        <fullName evidence="4">LytR/AlgR family response regulator transcription factor</fullName>
    </submittedName>
</protein>
<evidence type="ECO:0000313" key="5">
    <source>
        <dbReference type="Proteomes" id="UP001597440"/>
    </source>
</evidence>
<comment type="caution">
    <text evidence="4">The sequence shown here is derived from an EMBL/GenBank/DDBJ whole genome shotgun (WGS) entry which is preliminary data.</text>
</comment>
<dbReference type="SMART" id="SM00850">
    <property type="entry name" value="LytTR"/>
    <property type="match status" value="1"/>
</dbReference>
<dbReference type="PANTHER" id="PTHR37299:SF1">
    <property type="entry name" value="STAGE 0 SPORULATION PROTEIN A HOMOLOG"/>
    <property type="match status" value="1"/>
</dbReference>
<dbReference type="Gene3D" id="2.40.50.1020">
    <property type="entry name" value="LytTr DNA-binding domain"/>
    <property type="match status" value="1"/>
</dbReference>
<dbReference type="PROSITE" id="PS50110">
    <property type="entry name" value="RESPONSE_REGULATORY"/>
    <property type="match status" value="1"/>
</dbReference>
<dbReference type="InterPro" id="IPR011006">
    <property type="entry name" value="CheY-like_superfamily"/>
</dbReference>
<dbReference type="Pfam" id="PF04397">
    <property type="entry name" value="LytTR"/>
    <property type="match status" value="1"/>
</dbReference>
<proteinExistence type="predicted"/>
<gene>
    <name evidence="4" type="ORF">ACFSQW_16895</name>
</gene>
<dbReference type="Gene3D" id="3.40.50.2300">
    <property type="match status" value="1"/>
</dbReference>
<dbReference type="PROSITE" id="PS50930">
    <property type="entry name" value="HTH_LYTTR"/>
    <property type="match status" value="1"/>
</dbReference>
<dbReference type="PANTHER" id="PTHR37299">
    <property type="entry name" value="TRANSCRIPTIONAL REGULATOR-RELATED"/>
    <property type="match status" value="1"/>
</dbReference>
<dbReference type="InterPro" id="IPR046947">
    <property type="entry name" value="LytR-like"/>
</dbReference>
<reference evidence="5" key="1">
    <citation type="journal article" date="2019" name="Int. J. Syst. Evol. Microbiol.">
        <title>The Global Catalogue of Microorganisms (GCM) 10K type strain sequencing project: providing services to taxonomists for standard genome sequencing and annotation.</title>
        <authorList>
            <consortium name="The Broad Institute Genomics Platform"/>
            <consortium name="The Broad Institute Genome Sequencing Center for Infectious Disease"/>
            <person name="Wu L."/>
            <person name="Ma J."/>
        </authorList>
    </citation>
    <scope>NUCLEOTIDE SEQUENCE [LARGE SCALE GENOMIC DNA]</scope>
    <source>
        <strain evidence="5">KCTC 52298</strain>
    </source>
</reference>
<feature type="modified residue" description="4-aspartylphosphate" evidence="1">
    <location>
        <position position="54"/>
    </location>
</feature>
<organism evidence="4 5">
    <name type="scientific">Sphingobacterium tabacisoli</name>
    <dbReference type="NCBI Taxonomy" id="2044855"/>
    <lineage>
        <taxon>Bacteria</taxon>
        <taxon>Pseudomonadati</taxon>
        <taxon>Bacteroidota</taxon>
        <taxon>Sphingobacteriia</taxon>
        <taxon>Sphingobacteriales</taxon>
        <taxon>Sphingobacteriaceae</taxon>
        <taxon>Sphingobacterium</taxon>
    </lineage>
</organism>
<name>A0ABW5L5P3_9SPHI</name>
<dbReference type="SMART" id="SM00448">
    <property type="entry name" value="REC"/>
    <property type="match status" value="1"/>
</dbReference>
<feature type="domain" description="Response regulatory" evidence="2">
    <location>
        <begin position="3"/>
        <end position="114"/>
    </location>
</feature>
<dbReference type="Pfam" id="PF00072">
    <property type="entry name" value="Response_reg"/>
    <property type="match status" value="1"/>
</dbReference>
<keyword evidence="5" id="KW-1185">Reference proteome</keyword>
<feature type="domain" description="HTH LytTR-type" evidence="3">
    <location>
        <begin position="127"/>
        <end position="199"/>
    </location>
</feature>
<keyword evidence="1" id="KW-0597">Phosphoprotein</keyword>